<protein>
    <submittedName>
        <fullName evidence="2">Uncharacterized protein</fullName>
    </submittedName>
</protein>
<accession>A0A1F6G7C5</accession>
<proteinExistence type="predicted"/>
<evidence type="ECO:0000256" key="1">
    <source>
        <dbReference type="SAM" id="MobiDB-lite"/>
    </source>
</evidence>
<gene>
    <name evidence="2" type="ORF">A2527_09145</name>
</gene>
<reference evidence="2 3" key="1">
    <citation type="journal article" date="2016" name="Nat. Commun.">
        <title>Thousands of microbial genomes shed light on interconnected biogeochemical processes in an aquifer system.</title>
        <authorList>
            <person name="Anantharaman K."/>
            <person name="Brown C.T."/>
            <person name="Hug L.A."/>
            <person name="Sharon I."/>
            <person name="Castelle C.J."/>
            <person name="Probst A.J."/>
            <person name="Thomas B.C."/>
            <person name="Singh A."/>
            <person name="Wilkins M.J."/>
            <person name="Karaoz U."/>
            <person name="Brodie E.L."/>
            <person name="Williams K.H."/>
            <person name="Hubbard S.S."/>
            <person name="Banfield J.F."/>
        </authorList>
    </citation>
    <scope>NUCLEOTIDE SEQUENCE [LARGE SCALE GENOMIC DNA]</scope>
</reference>
<dbReference type="STRING" id="1817772.A2527_09145"/>
<sequence>MPLFKMTDINSSIRPILNSDKKRFWPKCFVGWRTNKAERAFQKECQMSKSIAEQVQAFLQKSPDASNKELYAAFPDVRGNTLRHYRSKFAAAPAKKRAPKKIVAPKTPKVAKEEVATKVPKAKKEPKVKKEPKANKATRVPKAPKAAKAPKVAKVAVAPSEAIGVPKSKRGRPKKVADDTEMRLATLERKVDQLLKTLDVEVGKRGRRVNPIDKRIKEMESTILKFLKERGSSMPADLAKLDDLQKALTSKIAGFISNLKNR</sequence>
<feature type="compositionally biased region" description="Basic and acidic residues" evidence="1">
    <location>
        <begin position="110"/>
        <end position="134"/>
    </location>
</feature>
<feature type="region of interest" description="Disordered" evidence="1">
    <location>
        <begin position="90"/>
        <end position="153"/>
    </location>
</feature>
<feature type="compositionally biased region" description="Low complexity" evidence="1">
    <location>
        <begin position="140"/>
        <end position="153"/>
    </location>
</feature>
<dbReference type="EMBL" id="MFNE01000043">
    <property type="protein sequence ID" value="OGG94011.1"/>
    <property type="molecule type" value="Genomic_DNA"/>
</dbReference>
<evidence type="ECO:0000313" key="2">
    <source>
        <dbReference type="EMBL" id="OGG94011.1"/>
    </source>
</evidence>
<comment type="caution">
    <text evidence="2">The sequence shown here is derived from an EMBL/GenBank/DDBJ whole genome shotgun (WGS) entry which is preliminary data.</text>
</comment>
<organism evidence="2 3">
    <name type="scientific">Candidatus Lambdaproteobacteria bacterium RIFOXYD2_FULL_50_16</name>
    <dbReference type="NCBI Taxonomy" id="1817772"/>
    <lineage>
        <taxon>Bacteria</taxon>
        <taxon>Pseudomonadati</taxon>
        <taxon>Pseudomonadota</taxon>
        <taxon>Candidatus Lambdaproteobacteria</taxon>
    </lineage>
</organism>
<evidence type="ECO:0000313" key="3">
    <source>
        <dbReference type="Proteomes" id="UP000178449"/>
    </source>
</evidence>
<name>A0A1F6G7C5_9PROT</name>
<dbReference type="AlphaFoldDB" id="A0A1F6G7C5"/>
<dbReference type="Proteomes" id="UP000178449">
    <property type="component" value="Unassembled WGS sequence"/>
</dbReference>